<protein>
    <submittedName>
        <fullName evidence="9">Sulfate ABC transporter ATP-binding protein</fullName>
    </submittedName>
</protein>
<evidence type="ECO:0000313" key="10">
    <source>
        <dbReference type="Proteomes" id="UP000243688"/>
    </source>
</evidence>
<dbReference type="InterPro" id="IPR027417">
    <property type="entry name" value="P-loop_NTPase"/>
</dbReference>
<evidence type="ECO:0000256" key="7">
    <source>
        <dbReference type="ARBA" id="ARBA00023136"/>
    </source>
</evidence>
<comment type="caution">
    <text evidence="9">The sequence shown here is derived from an EMBL/GenBank/DDBJ whole genome shotgun (WGS) entry which is preliminary data.</text>
</comment>
<evidence type="ECO:0000256" key="3">
    <source>
        <dbReference type="ARBA" id="ARBA00022448"/>
    </source>
</evidence>
<organism evidence="9 10">
    <name type="scientific">Candidatus Reconcilbacillus cellulovorans</name>
    <dbReference type="NCBI Taxonomy" id="1906605"/>
    <lineage>
        <taxon>Bacteria</taxon>
        <taxon>Bacillati</taxon>
        <taxon>Bacillota</taxon>
        <taxon>Bacilli</taxon>
        <taxon>Bacillales</taxon>
        <taxon>Paenibacillaceae</taxon>
        <taxon>Candidatus Reconcilbacillus</taxon>
    </lineage>
</organism>
<comment type="subcellular location">
    <subcellularLocation>
        <location evidence="1">Cell inner membrane</location>
        <topology evidence="1">Peripheral membrane protein</topology>
    </subcellularLocation>
</comment>
<accession>A0A2A6DYJ1</accession>
<dbReference type="InterPro" id="IPR050166">
    <property type="entry name" value="ABC_transporter_ATP-bind"/>
</dbReference>
<evidence type="ECO:0000256" key="2">
    <source>
        <dbReference type="ARBA" id="ARBA00009440"/>
    </source>
</evidence>
<dbReference type="InterPro" id="IPR005890">
    <property type="entry name" value="NO3_transporter_ATP-bd-like"/>
</dbReference>
<keyword evidence="4" id="KW-1003">Cell membrane</keyword>
<keyword evidence="5" id="KW-0547">Nucleotide-binding</keyword>
<evidence type="ECO:0000313" key="9">
    <source>
        <dbReference type="EMBL" id="PDO09861.1"/>
    </source>
</evidence>
<name>A0A2A6DYJ1_9BACL</name>
<dbReference type="CDD" id="cd03293">
    <property type="entry name" value="ABC_NrtD_SsuB_transporters"/>
    <property type="match status" value="1"/>
</dbReference>
<dbReference type="AlphaFoldDB" id="A0A2A6DYJ1"/>
<sequence length="265" mass="29702">MEYLRLDDVQKTYMTPRGPFQVLRRIDLTIRRGEFVTLIGHSGCGKSTILSMIAGLEQPTEGRILFKGRTVDGPGPDRVIVFQNYSLLPWLSVWENVYEAVDAVCSDKTRSEKKSMVEYYLRMVGLWEHRYKKPNQISGGMKQRTALARAFAVGSDVLLLDEPFGALDALTRAVLQDELVALWRNESGGGPETVIMVTHDIDEAILLSDRIVVMTDGPAATVKTVIDVPIERPRIRRDVIHKPVYGDLKDELLGYLHHGAVPTAN</sequence>
<keyword evidence="7" id="KW-0472">Membrane</keyword>
<evidence type="ECO:0000256" key="5">
    <source>
        <dbReference type="ARBA" id="ARBA00022741"/>
    </source>
</evidence>
<evidence type="ECO:0000256" key="6">
    <source>
        <dbReference type="ARBA" id="ARBA00022840"/>
    </source>
</evidence>
<dbReference type="GO" id="GO:0015112">
    <property type="term" value="F:nitrate transmembrane transporter activity"/>
    <property type="evidence" value="ECO:0007669"/>
    <property type="project" value="InterPro"/>
</dbReference>
<dbReference type="EMBL" id="MOXJ01000025">
    <property type="protein sequence ID" value="PDO09861.1"/>
    <property type="molecule type" value="Genomic_DNA"/>
</dbReference>
<dbReference type="SUPFAM" id="SSF52540">
    <property type="entry name" value="P-loop containing nucleoside triphosphate hydrolases"/>
    <property type="match status" value="1"/>
</dbReference>
<dbReference type="PROSITE" id="PS50893">
    <property type="entry name" value="ABC_TRANSPORTER_2"/>
    <property type="match status" value="1"/>
</dbReference>
<keyword evidence="6 9" id="KW-0067">ATP-binding</keyword>
<evidence type="ECO:0000256" key="4">
    <source>
        <dbReference type="ARBA" id="ARBA00022475"/>
    </source>
</evidence>
<dbReference type="Gene3D" id="3.40.50.300">
    <property type="entry name" value="P-loop containing nucleotide triphosphate hydrolases"/>
    <property type="match status" value="1"/>
</dbReference>
<dbReference type="NCBIfam" id="TIGR01184">
    <property type="entry name" value="ntrCD"/>
    <property type="match status" value="1"/>
</dbReference>
<dbReference type="Proteomes" id="UP000243688">
    <property type="component" value="Unassembled WGS sequence"/>
</dbReference>
<dbReference type="Pfam" id="PF00005">
    <property type="entry name" value="ABC_tran"/>
    <property type="match status" value="1"/>
</dbReference>
<feature type="domain" description="ABC transporter" evidence="8">
    <location>
        <begin position="4"/>
        <end position="241"/>
    </location>
</feature>
<dbReference type="GO" id="GO:0005886">
    <property type="term" value="C:plasma membrane"/>
    <property type="evidence" value="ECO:0007669"/>
    <property type="project" value="UniProtKB-SubCell"/>
</dbReference>
<evidence type="ECO:0000256" key="1">
    <source>
        <dbReference type="ARBA" id="ARBA00004417"/>
    </source>
</evidence>
<dbReference type="PANTHER" id="PTHR42788">
    <property type="entry name" value="TAURINE IMPORT ATP-BINDING PROTEIN-RELATED"/>
    <property type="match status" value="1"/>
</dbReference>
<dbReference type="SMART" id="SM00382">
    <property type="entry name" value="AAA"/>
    <property type="match status" value="1"/>
</dbReference>
<dbReference type="PANTHER" id="PTHR42788:SF7">
    <property type="entry name" value="NITRATE ABC TRANSPORTER ATP-BINDING PROTEIN"/>
    <property type="match status" value="1"/>
</dbReference>
<dbReference type="InterPro" id="IPR003593">
    <property type="entry name" value="AAA+_ATPase"/>
</dbReference>
<dbReference type="GO" id="GO:0016887">
    <property type="term" value="F:ATP hydrolysis activity"/>
    <property type="evidence" value="ECO:0007669"/>
    <property type="project" value="InterPro"/>
</dbReference>
<dbReference type="InterPro" id="IPR003439">
    <property type="entry name" value="ABC_transporter-like_ATP-bd"/>
</dbReference>
<proteinExistence type="inferred from homology"/>
<dbReference type="GO" id="GO:0005524">
    <property type="term" value="F:ATP binding"/>
    <property type="evidence" value="ECO:0007669"/>
    <property type="project" value="UniProtKB-KW"/>
</dbReference>
<keyword evidence="3" id="KW-0813">Transport</keyword>
<evidence type="ECO:0000259" key="8">
    <source>
        <dbReference type="PROSITE" id="PS50893"/>
    </source>
</evidence>
<comment type="similarity">
    <text evidence="2">Belongs to the ABC transporter superfamily. Nitrate/nitrite/cyanate uptake transporter (NitT) (TC 3.A.1.16) family.</text>
</comment>
<gene>
    <name evidence="9" type="ORF">BLM47_10180</name>
</gene>
<reference evidence="9 10" key="1">
    <citation type="submission" date="2016-12" db="EMBL/GenBank/DDBJ databases">
        <title>Candidatus Reconcilibacillus cellulovorans genome.</title>
        <authorList>
            <person name="Kolinko S."/>
            <person name="Wu Y.-W."/>
            <person name="Tachea F."/>
            <person name="Denzel E."/>
            <person name="Hiras J."/>
            <person name="Baecker N."/>
            <person name="Chan L.J."/>
            <person name="Eichorst S.A."/>
            <person name="Frey D."/>
            <person name="Adams P.D."/>
            <person name="Pray T."/>
            <person name="Tanjore D."/>
            <person name="Petzold C.J."/>
            <person name="Gladden J.M."/>
            <person name="Simmons B.A."/>
            <person name="Singer S.W."/>
        </authorList>
    </citation>
    <scope>NUCLEOTIDE SEQUENCE [LARGE SCALE GENOMIC DNA]</scope>
    <source>
        <strain evidence="9">JTherm</strain>
    </source>
</reference>